<reference evidence="1 2" key="1">
    <citation type="journal article" date="2014" name="Genome Biol. Evol.">
        <title>The secreted proteins of Achlya hypogyna and Thraustotheca clavata identify the ancestral oomycete secretome and reveal gene acquisitions by horizontal gene transfer.</title>
        <authorList>
            <person name="Misner I."/>
            <person name="Blouin N."/>
            <person name="Leonard G."/>
            <person name="Richards T.A."/>
            <person name="Lane C.E."/>
        </authorList>
    </citation>
    <scope>NUCLEOTIDE SEQUENCE [LARGE SCALE GENOMIC DNA]</scope>
    <source>
        <strain evidence="1 2">ATCC 48635</strain>
    </source>
</reference>
<dbReference type="AlphaFoldDB" id="A0A1V9YJ76"/>
<dbReference type="OrthoDB" id="155409at2759"/>
<dbReference type="Proteomes" id="UP000243579">
    <property type="component" value="Unassembled WGS sequence"/>
</dbReference>
<evidence type="ECO:0000313" key="2">
    <source>
        <dbReference type="Proteomes" id="UP000243579"/>
    </source>
</evidence>
<evidence type="ECO:0008006" key="3">
    <source>
        <dbReference type="Google" id="ProtNLM"/>
    </source>
</evidence>
<evidence type="ECO:0000313" key="1">
    <source>
        <dbReference type="EMBL" id="OQR85784.1"/>
    </source>
</evidence>
<proteinExistence type="predicted"/>
<protein>
    <recommendedName>
        <fullName evidence="3">Transposase Tc1-like domain-containing protein</fullName>
    </recommendedName>
</protein>
<accession>A0A1V9YJ76</accession>
<dbReference type="PANTHER" id="PTHR33889:SF7">
    <property type="entry name" value="OS04G0681850 PROTEIN"/>
    <property type="match status" value="1"/>
</dbReference>
<sequence>MALPPPTQLRAQKKRTPADIERAIRLVPHVRRQTMRRLAAATSIPRTTLHRHKKYEPRLRAKSNWLKPRLTDDNMRARLAFTVSHLRPARSGVVLSFMCDTVHMDDK</sequence>
<keyword evidence="2" id="KW-1185">Reference proteome</keyword>
<name>A0A1V9YJ76_ACHHY</name>
<comment type="caution">
    <text evidence="1">The sequence shown here is derived from an EMBL/GenBank/DDBJ whole genome shotgun (WGS) entry which is preliminary data.</text>
</comment>
<gene>
    <name evidence="1" type="ORF">ACHHYP_11378</name>
</gene>
<organism evidence="1 2">
    <name type="scientific">Achlya hypogyna</name>
    <name type="common">Oomycete</name>
    <name type="synonym">Protoachlya hypogyna</name>
    <dbReference type="NCBI Taxonomy" id="1202772"/>
    <lineage>
        <taxon>Eukaryota</taxon>
        <taxon>Sar</taxon>
        <taxon>Stramenopiles</taxon>
        <taxon>Oomycota</taxon>
        <taxon>Saprolegniomycetes</taxon>
        <taxon>Saprolegniales</taxon>
        <taxon>Achlyaceae</taxon>
        <taxon>Achlya</taxon>
    </lineage>
</organism>
<dbReference type="EMBL" id="JNBR01001589">
    <property type="protein sequence ID" value="OQR85784.1"/>
    <property type="molecule type" value="Genomic_DNA"/>
</dbReference>
<dbReference type="PANTHER" id="PTHR33889">
    <property type="entry name" value="OS04G0681850 PROTEIN"/>
    <property type="match status" value="1"/>
</dbReference>